<dbReference type="OrthoDB" id="1747252at2759"/>
<dbReference type="PANTHER" id="PTHR36427">
    <property type="entry name" value="54S RIBOSOMAL PROTEIN L1, MITOCHONDRIAL"/>
    <property type="match status" value="1"/>
</dbReference>
<dbReference type="SUPFAM" id="SSF56808">
    <property type="entry name" value="Ribosomal protein L1"/>
    <property type="match status" value="1"/>
</dbReference>
<dbReference type="GO" id="GO:0003735">
    <property type="term" value="F:structural constituent of ribosome"/>
    <property type="evidence" value="ECO:0007669"/>
    <property type="project" value="TreeGrafter"/>
</dbReference>
<dbReference type="PANTHER" id="PTHR36427:SF3">
    <property type="entry name" value="LARGE RIBOSOMAL SUBUNIT PROTEIN UL1M"/>
    <property type="match status" value="1"/>
</dbReference>
<proteinExistence type="inferred from homology"/>
<dbReference type="GO" id="GO:0005762">
    <property type="term" value="C:mitochondrial large ribosomal subunit"/>
    <property type="evidence" value="ECO:0007669"/>
    <property type="project" value="TreeGrafter"/>
</dbReference>
<evidence type="ECO:0000313" key="5">
    <source>
        <dbReference type="EMBL" id="KNZ46793.1"/>
    </source>
</evidence>
<dbReference type="Proteomes" id="UP000037035">
    <property type="component" value="Unassembled WGS sequence"/>
</dbReference>
<feature type="compositionally biased region" description="Low complexity" evidence="4">
    <location>
        <begin position="332"/>
        <end position="358"/>
    </location>
</feature>
<organism evidence="5 6">
    <name type="scientific">Puccinia sorghi</name>
    <dbReference type="NCBI Taxonomy" id="27349"/>
    <lineage>
        <taxon>Eukaryota</taxon>
        <taxon>Fungi</taxon>
        <taxon>Dikarya</taxon>
        <taxon>Basidiomycota</taxon>
        <taxon>Pucciniomycotina</taxon>
        <taxon>Pucciniomycetes</taxon>
        <taxon>Pucciniales</taxon>
        <taxon>Pucciniaceae</taxon>
        <taxon>Puccinia</taxon>
    </lineage>
</organism>
<dbReference type="STRING" id="27349.A0A0L6UE19"/>
<feature type="region of interest" description="Disordered" evidence="4">
    <location>
        <begin position="263"/>
        <end position="291"/>
    </location>
</feature>
<evidence type="ECO:0000256" key="1">
    <source>
        <dbReference type="ARBA" id="ARBA00010531"/>
    </source>
</evidence>
<feature type="compositionally biased region" description="Polar residues" evidence="4">
    <location>
        <begin position="268"/>
        <end position="290"/>
    </location>
</feature>
<reference evidence="5 6" key="1">
    <citation type="submission" date="2015-08" db="EMBL/GenBank/DDBJ databases">
        <title>Next Generation Sequencing and Analysis of the Genome of Puccinia sorghi L Schw, the Causal Agent of Maize Common Rust.</title>
        <authorList>
            <person name="Rochi L."/>
            <person name="Burguener G."/>
            <person name="Darino M."/>
            <person name="Turjanski A."/>
            <person name="Kreff E."/>
            <person name="Dieguez M.J."/>
            <person name="Sacco F."/>
        </authorList>
    </citation>
    <scope>NUCLEOTIDE SEQUENCE [LARGE SCALE GENOMIC DNA]</scope>
    <source>
        <strain evidence="5 6">RO10H11247</strain>
    </source>
</reference>
<protein>
    <submittedName>
        <fullName evidence="5">Uncharacterized protein</fullName>
    </submittedName>
</protein>
<dbReference type="InterPro" id="IPR023674">
    <property type="entry name" value="Ribosomal_uL1-like"/>
</dbReference>
<comment type="similarity">
    <text evidence="1">Belongs to the universal ribosomal protein uL1 family.</text>
</comment>
<name>A0A0L6UE19_9BASI</name>
<dbReference type="EMBL" id="LAVV01012327">
    <property type="protein sequence ID" value="KNZ46793.1"/>
    <property type="molecule type" value="Genomic_DNA"/>
</dbReference>
<evidence type="ECO:0000256" key="3">
    <source>
        <dbReference type="ARBA" id="ARBA00023274"/>
    </source>
</evidence>
<feature type="compositionally biased region" description="Basic residues" evidence="4">
    <location>
        <begin position="363"/>
        <end position="381"/>
    </location>
</feature>
<keyword evidence="3" id="KW-0687">Ribonucleoprotein</keyword>
<keyword evidence="2" id="KW-0689">Ribosomal protein</keyword>
<evidence type="ECO:0000256" key="4">
    <source>
        <dbReference type="SAM" id="MobiDB-lite"/>
    </source>
</evidence>
<dbReference type="AlphaFoldDB" id="A0A0L6UE19"/>
<comment type="caution">
    <text evidence="5">The sequence shown here is derived from an EMBL/GenBank/DDBJ whole genome shotgun (WGS) entry which is preliminary data.</text>
</comment>
<sequence length="433" mass="46811">MHPLNQTASGLLLTCSRVTQARRTTLMGFTRGAKMWVPVPERGRTEQENVAPLLDSLRLIKVKFATLLSISFSSQGRSIVTMDSMGLRGNLCFAIYLPAEQALNIHQPDLPIELTIEPLMKKTVNANVLKGRFVLPNPVPSPASQSSAQNQAPGKDVIAVILDDQSPDDVRLARDLGVDHFGGQNLLDRILAEEIKPTKLLVHTRSPKIQNMFTSAESKKTMFKTLAGLNLVIPSEKRGTMSEDLRALIINSKASIDWLVKKKPCGSHTPSGGQSASSPAKTPQAKTAKNSHNHIDSFIAIPIGSIQMNLVHLEQNISDFLSMVSNLTQFGTSSSSSVVSPKATTPSSSSSSSSTGATNNNQPRHRATFKSGRPIKKRKRASSCTTSASVLHSDTDFINSSEIFLFLLTCIYVIAGIYKATLSVKGIPAITVI</sequence>
<accession>A0A0L6UE19</accession>
<keyword evidence="6" id="KW-1185">Reference proteome</keyword>
<evidence type="ECO:0000256" key="2">
    <source>
        <dbReference type="ARBA" id="ARBA00022980"/>
    </source>
</evidence>
<dbReference type="VEuPathDB" id="FungiDB:VP01_694g8"/>
<gene>
    <name evidence="5" type="ORF">VP01_694g8</name>
</gene>
<feature type="region of interest" description="Disordered" evidence="4">
    <location>
        <begin position="332"/>
        <end position="381"/>
    </location>
</feature>
<evidence type="ECO:0000313" key="6">
    <source>
        <dbReference type="Proteomes" id="UP000037035"/>
    </source>
</evidence>